<evidence type="ECO:0000256" key="5">
    <source>
        <dbReference type="SAM" id="MobiDB-lite"/>
    </source>
</evidence>
<dbReference type="InterPro" id="IPR056290">
    <property type="entry name" value="CEPT76/DRC7_peptidase-like_dom"/>
</dbReference>
<evidence type="ECO:0000259" key="8">
    <source>
        <dbReference type="Pfam" id="PF24671"/>
    </source>
</evidence>
<feature type="region of interest" description="Disordered" evidence="5">
    <location>
        <begin position="680"/>
        <end position="713"/>
    </location>
</feature>
<gene>
    <name evidence="9" type="ORF">BN1205_034580</name>
</gene>
<organism evidence="9">
    <name type="scientific">Toxoplasma gondii (strain ATCC 50861 / VEG)</name>
    <dbReference type="NCBI Taxonomy" id="432359"/>
    <lineage>
        <taxon>Eukaryota</taxon>
        <taxon>Sar</taxon>
        <taxon>Alveolata</taxon>
        <taxon>Apicomplexa</taxon>
        <taxon>Conoidasida</taxon>
        <taxon>Coccidia</taxon>
        <taxon>Eucoccidiorida</taxon>
        <taxon>Eimeriorina</taxon>
        <taxon>Sarcocystidae</taxon>
        <taxon>Toxoplasma</taxon>
    </lineage>
</organism>
<dbReference type="GO" id="GO:0031514">
    <property type="term" value="C:motile cilium"/>
    <property type="evidence" value="ECO:0007669"/>
    <property type="project" value="TreeGrafter"/>
</dbReference>
<name>A0A0F7UUX2_TOXGV</name>
<dbReference type="PANTHER" id="PTHR35249:SF2">
    <property type="entry name" value="DYNEIN REGULATORY COMPLEX SUBUNIT 7"/>
    <property type="match status" value="1"/>
</dbReference>
<protein>
    <submittedName>
        <fullName evidence="9">Coiled-coil domain-containing protein 135</fullName>
    </submittedName>
</protein>
<feature type="compositionally biased region" description="Polar residues" evidence="5">
    <location>
        <begin position="689"/>
        <end position="700"/>
    </location>
</feature>
<evidence type="ECO:0000259" key="7">
    <source>
        <dbReference type="Pfam" id="PF24667"/>
    </source>
</evidence>
<feature type="domain" description="CEP76/DRC7 peptidase-like" evidence="6">
    <location>
        <begin position="337"/>
        <end position="406"/>
    </location>
</feature>
<sequence length="877" mass="101103">MEAKPLTERGGDTRKEELDPMLSEAERKQSPEEGLRDQDSTMWSRKMQRCHQFAHSNADVPPRYRTNTVGELVMLEQCRRFEVQTSLDEATNNTEHCVILTLPLELMKFRTIYGPKFLFLAPPNEFGVPKFVSTTIRPTKLPFKECYDYHDCAAFFADFLCYEELEPPNEYPPVLPSPTSVISWRKGDSFDYAVLLCSVLIGQGYDAYCVSGCAPEFITRVNQTNELPPFLPHEMKVEEDMKHHVDRELQQSPNSPINASADADVPPLEEMRVVPKNDSDEGLDFVIPKRLPPESAFLKKVEDEKNEQEAARKAESEHIFTDCDSPIHGEDPFEGRRVHCWVLIKKGKRGVQNDVFLEPTTGREYALSEAPYIAVHFVWNNENFWVNMVTRVPVRQLCWDLYNTRFFEYILLKKSRPVDEDEESSEFSKLSIAYQTRPSKTPALQAPLSWAGRFTVSRDDIVKRYFGLNKTVFYKQTKVEYFALYSQRSIAAYTVFIGLIGCVFQNSTMLDGLIRHVEVIGVKMFEEFEGRDDRRTYQSITLGTDEEGSREKIRMITGLMPIVRMSEKFARNPEKQATLEVDEEYMAFVKTFKRRLPTQKEIHRYLMRQKEMVMRFRNFVVDQAYQIHVWRGQQEAAITAARELEERHILGLREGSPSTSRPMSPNSEMGHRGAAIEGGHRVSGESARETQGQACTDGQGSTSGEGNSGAPTHTQHTLQLTVYDAARELLKNHSEEKHALETKQKKTENNEIDILAPYFIEFRGRTLDAASAELIAKRCKNDMRKRLQEQQEKLKRLKEAQQRRLKETTQDASCVNKEEEEGNSIEEQQGEIVFKIRILEQRLHRHEVQAIEKLNDLERLLLADSRLAPMWSKETFG</sequence>
<dbReference type="InterPro" id="IPR033551">
    <property type="entry name" value="DRC7/lobo"/>
</dbReference>
<feature type="domain" description="Dynein regulatory complex subunit 7 MORN" evidence="7">
    <location>
        <begin position="504"/>
        <end position="585"/>
    </location>
</feature>
<feature type="coiled-coil region" evidence="4">
    <location>
        <begin position="723"/>
        <end position="750"/>
    </location>
</feature>
<feature type="domain" description="Dynein regulatory complex subunit 7 C-terminal" evidence="8">
    <location>
        <begin position="766"/>
        <end position="871"/>
    </location>
</feature>
<evidence type="ECO:0000256" key="4">
    <source>
        <dbReference type="SAM" id="Coils"/>
    </source>
</evidence>
<proteinExistence type="predicted"/>
<dbReference type="AlphaFoldDB" id="A0A0F7UUX2"/>
<feature type="region of interest" description="Disordered" evidence="5">
    <location>
        <begin position="1"/>
        <end position="41"/>
    </location>
</feature>
<feature type="region of interest" description="Disordered" evidence="5">
    <location>
        <begin position="802"/>
        <end position="823"/>
    </location>
</feature>
<dbReference type="EMBL" id="LN714494">
    <property type="protein sequence ID" value="CEL72837.1"/>
    <property type="molecule type" value="Genomic_DNA"/>
</dbReference>
<keyword evidence="2" id="KW-0963">Cytoplasm</keyword>
<evidence type="ECO:0000256" key="1">
    <source>
        <dbReference type="ARBA" id="ARBA00004245"/>
    </source>
</evidence>
<dbReference type="GO" id="GO:0005856">
    <property type="term" value="C:cytoskeleton"/>
    <property type="evidence" value="ECO:0007669"/>
    <property type="project" value="UniProtKB-SubCell"/>
</dbReference>
<accession>A0A0F7UUX2</accession>
<evidence type="ECO:0000256" key="3">
    <source>
        <dbReference type="ARBA" id="ARBA00023212"/>
    </source>
</evidence>
<keyword evidence="4" id="KW-0175">Coiled coil</keyword>
<dbReference type="InterPro" id="IPR056291">
    <property type="entry name" value="MORN_DRC7"/>
</dbReference>
<reference evidence="9" key="1">
    <citation type="journal article" date="2015" name="PLoS ONE">
        <title>Comprehensive Evaluation of Toxoplasma gondii VEG and Neospora caninum LIV Genomes with Tachyzoite Stage Transcriptome and Proteome Defines Novel Transcript Features.</title>
        <authorList>
            <person name="Ramaprasad A."/>
            <person name="Mourier T."/>
            <person name="Naeem R."/>
            <person name="Malas T.B."/>
            <person name="Moussa E."/>
            <person name="Panigrahi A."/>
            <person name="Vermont S.J."/>
            <person name="Otto T.D."/>
            <person name="Wastling J."/>
            <person name="Pain A."/>
        </authorList>
    </citation>
    <scope>NUCLEOTIDE SEQUENCE</scope>
    <source>
        <strain evidence="9">VEG</strain>
    </source>
</reference>
<evidence type="ECO:0000259" key="6">
    <source>
        <dbReference type="Pfam" id="PF24656"/>
    </source>
</evidence>
<evidence type="ECO:0000256" key="2">
    <source>
        <dbReference type="ARBA" id="ARBA00022490"/>
    </source>
</evidence>
<dbReference type="Pfam" id="PF24667">
    <property type="entry name" value="MORN_DRC7"/>
    <property type="match status" value="1"/>
</dbReference>
<dbReference type="PANTHER" id="PTHR35249">
    <property type="entry name" value="DYNEIN REGULATORY COMPLEX SUBUNIT 7"/>
    <property type="match status" value="1"/>
</dbReference>
<evidence type="ECO:0000313" key="9">
    <source>
        <dbReference type="EMBL" id="CEL72837.1"/>
    </source>
</evidence>
<feature type="compositionally biased region" description="Basic and acidic residues" evidence="5">
    <location>
        <begin position="1"/>
        <end position="39"/>
    </location>
</feature>
<keyword evidence="3" id="KW-0206">Cytoskeleton</keyword>
<comment type="subcellular location">
    <subcellularLocation>
        <location evidence="1">Cytoplasm</location>
        <location evidence="1">Cytoskeleton</location>
    </subcellularLocation>
</comment>
<dbReference type="Pfam" id="PF24656">
    <property type="entry name" value="CEPT76_peptidase"/>
    <property type="match status" value="1"/>
</dbReference>
<dbReference type="InterPro" id="IPR056292">
    <property type="entry name" value="DRC7_C"/>
</dbReference>
<dbReference type="GO" id="GO:0048870">
    <property type="term" value="P:cell motility"/>
    <property type="evidence" value="ECO:0007669"/>
    <property type="project" value="TreeGrafter"/>
</dbReference>
<dbReference type="Pfam" id="PF24671">
    <property type="entry name" value="DRC7_C"/>
    <property type="match status" value="1"/>
</dbReference>